<proteinExistence type="predicted"/>
<dbReference type="Proteomes" id="UP000594454">
    <property type="component" value="Chromosome 4"/>
</dbReference>
<reference evidence="3 4" key="1">
    <citation type="submission" date="2020-11" db="EMBL/GenBank/DDBJ databases">
        <authorList>
            <person name="Wallbank WR R."/>
            <person name="Pardo Diaz C."/>
            <person name="Kozak K."/>
            <person name="Martin S."/>
            <person name="Jiggins C."/>
            <person name="Moest M."/>
            <person name="Warren A I."/>
            <person name="Generalovic N T."/>
            <person name="Byers J.R.P. K."/>
            <person name="Montejo-Kovacevich G."/>
            <person name="Yen C E."/>
        </authorList>
    </citation>
    <scope>NUCLEOTIDE SEQUENCE [LARGE SCALE GENOMIC DNA]</scope>
</reference>
<name>A0A7R8UWI7_HERIL</name>
<keyword evidence="4" id="KW-1185">Reference proteome</keyword>
<dbReference type="GO" id="GO:0008170">
    <property type="term" value="F:N-methyltransferase activity"/>
    <property type="evidence" value="ECO:0007669"/>
    <property type="project" value="UniProtKB-ARBA"/>
</dbReference>
<feature type="compositionally biased region" description="Basic residues" evidence="1">
    <location>
        <begin position="1"/>
        <end position="21"/>
    </location>
</feature>
<feature type="domain" description="SET" evidence="2">
    <location>
        <begin position="31"/>
        <end position="282"/>
    </location>
</feature>
<sequence>MPNYKKKKHHSQHKHGHQTKSTKKDCENDDDTLQSGWSKLYEIKTSEMMGRYLVATKPIKPGDVLIEESPLVVGPPTEYGPVCLGCLKKVVFPQSQCKCPGCHWPICSQPCEKLNQDHGHTNFECNFLREKNVVQFIEKYGDNDLKVAYEIIFPLRCLLLKLHDKSKWEQLMEMEAHNDIRKNITWLWTRNQTRIVNRIRNEWKIDDFTEEEIHTVCGIIEVNCFEVGHEGAKGRALYPTSFLMAHDCSSNSTHTDNPENFSMQIRAMRDIKKGESITVNYGYILMGTLKRRERLNMGKFFWCACQRCSDPTEFGTYCSALKCSSCSNGILLSTNPLDQQAEWKCLKCSHTIEAKHISSMLDKLFDQLDSIDPHDVKGQEMFIERYGNILGSNHYLILSAKYDLCQLYGRAEDFLVDSLSEDLLKHKEDYCRDVLKVVKVLEPGLSRVKGIVMYELHVPLLLLAGQRLRKEQINKSEFMKCLKEVVSLLEESSKILKMEPGQKEQEMAHGAEMALMTLKLQKLL</sequence>
<dbReference type="CDD" id="cd20071">
    <property type="entry name" value="SET_SMYD"/>
    <property type="match status" value="1"/>
</dbReference>
<dbReference type="EMBL" id="LR899012">
    <property type="protein sequence ID" value="CAD7088384.1"/>
    <property type="molecule type" value="Genomic_DNA"/>
</dbReference>
<dbReference type="InterPro" id="IPR001214">
    <property type="entry name" value="SET_dom"/>
</dbReference>
<dbReference type="PANTHER" id="PTHR46455:SF5">
    <property type="entry name" value="SET AND MYND DOMAIN CONTAINING, ARTHROPOD-SPECIFIC, MEMBER 4, ISOFORM A"/>
    <property type="match status" value="1"/>
</dbReference>
<evidence type="ECO:0000256" key="1">
    <source>
        <dbReference type="SAM" id="MobiDB-lite"/>
    </source>
</evidence>
<dbReference type="InterPro" id="IPR053010">
    <property type="entry name" value="SET_SmydA-8"/>
</dbReference>
<gene>
    <name evidence="3" type="ORF">HERILL_LOCUS11012</name>
</gene>
<evidence type="ECO:0000313" key="4">
    <source>
        <dbReference type="Proteomes" id="UP000594454"/>
    </source>
</evidence>
<dbReference type="GO" id="GO:0008757">
    <property type="term" value="F:S-adenosylmethionine-dependent methyltransferase activity"/>
    <property type="evidence" value="ECO:0007669"/>
    <property type="project" value="UniProtKB-ARBA"/>
</dbReference>
<dbReference type="AlphaFoldDB" id="A0A7R8UWI7"/>
<dbReference type="SMART" id="SM00317">
    <property type="entry name" value="SET"/>
    <property type="match status" value="1"/>
</dbReference>
<dbReference type="Gene3D" id="2.170.270.10">
    <property type="entry name" value="SET domain"/>
    <property type="match status" value="1"/>
</dbReference>
<protein>
    <recommendedName>
        <fullName evidence="2">SET domain-containing protein</fullName>
    </recommendedName>
</protein>
<dbReference type="GO" id="GO:0008276">
    <property type="term" value="F:protein methyltransferase activity"/>
    <property type="evidence" value="ECO:0007669"/>
    <property type="project" value="UniProtKB-ARBA"/>
</dbReference>
<dbReference type="PROSITE" id="PS50280">
    <property type="entry name" value="SET"/>
    <property type="match status" value="1"/>
</dbReference>
<dbReference type="PANTHER" id="PTHR46455">
    <property type="entry name" value="SET AND MYND DOMAIN CONTAINING, ARTHROPOD-SPECIFIC, MEMBER 4, ISOFORM A"/>
    <property type="match status" value="1"/>
</dbReference>
<feature type="region of interest" description="Disordered" evidence="1">
    <location>
        <begin position="1"/>
        <end position="29"/>
    </location>
</feature>
<dbReference type="Gene3D" id="1.10.220.160">
    <property type="match status" value="1"/>
</dbReference>
<accession>A0A7R8UWI7</accession>
<dbReference type="InParanoid" id="A0A7R8UWI7"/>
<dbReference type="Gene3D" id="6.10.140.2220">
    <property type="match status" value="1"/>
</dbReference>
<dbReference type="SUPFAM" id="SSF82199">
    <property type="entry name" value="SET domain"/>
    <property type="match status" value="1"/>
</dbReference>
<evidence type="ECO:0000313" key="3">
    <source>
        <dbReference type="EMBL" id="CAD7088384.1"/>
    </source>
</evidence>
<dbReference type="Pfam" id="PF00856">
    <property type="entry name" value="SET"/>
    <property type="match status" value="1"/>
</dbReference>
<evidence type="ECO:0000259" key="2">
    <source>
        <dbReference type="PROSITE" id="PS50280"/>
    </source>
</evidence>
<dbReference type="OrthoDB" id="265717at2759"/>
<dbReference type="InterPro" id="IPR046341">
    <property type="entry name" value="SET_dom_sf"/>
</dbReference>
<dbReference type="OMA" id="GGKLFWC"/>
<organism evidence="3 4">
    <name type="scientific">Hermetia illucens</name>
    <name type="common">Black soldier fly</name>
    <dbReference type="NCBI Taxonomy" id="343691"/>
    <lineage>
        <taxon>Eukaryota</taxon>
        <taxon>Metazoa</taxon>
        <taxon>Ecdysozoa</taxon>
        <taxon>Arthropoda</taxon>
        <taxon>Hexapoda</taxon>
        <taxon>Insecta</taxon>
        <taxon>Pterygota</taxon>
        <taxon>Neoptera</taxon>
        <taxon>Endopterygota</taxon>
        <taxon>Diptera</taxon>
        <taxon>Brachycera</taxon>
        <taxon>Stratiomyomorpha</taxon>
        <taxon>Stratiomyidae</taxon>
        <taxon>Hermetiinae</taxon>
        <taxon>Hermetia</taxon>
    </lineage>
</organism>
<dbReference type="FunCoup" id="A0A7R8UWI7">
    <property type="interactions" value="8"/>
</dbReference>